<name>A0A084G9Q4_PSEDA</name>
<dbReference type="GeneID" id="27722882"/>
<feature type="chain" id="PRO_5001775400" evidence="2">
    <location>
        <begin position="20"/>
        <end position="623"/>
    </location>
</feature>
<comment type="caution">
    <text evidence="3">The sequence shown here is derived from an EMBL/GenBank/DDBJ whole genome shotgun (WGS) entry which is preliminary data.</text>
</comment>
<feature type="signal peptide" evidence="2">
    <location>
        <begin position="1"/>
        <end position="19"/>
    </location>
</feature>
<evidence type="ECO:0000256" key="1">
    <source>
        <dbReference type="SAM" id="MobiDB-lite"/>
    </source>
</evidence>
<proteinExistence type="predicted"/>
<sequence>MYRQVALLFSAALLGLAHAQYPPITARPGPQSTAVPGRIAKRQDNVKKTIEIHRNYGAPIGVDTQYLTMDGSSTKWIGVDTAFLSEETRTSTVDNVETTTVVKPQLAVVTATVASEGVEVGDVTVLMSDAVQDELDALIKDAAASCGAGAKLRKRDAMSCMINAIQGAAQNDETLGLVNPAEWDGFALEIAQNAPEILGAAFQVLKTQAQKNKFAVMMAAAATAGALVATEPIVEAAHKFVFDDGLFGYPAGNSDGGNDDDNPSPTEQSTASSSTSSCDPSATVDENSPACDDPDCKGEEKICQAEGEKKNCPCANWTKKMVEGLFDRAWADEQQKILQELEAGLPDVIPPQCFRNDHGNGFDGQPRAEPSAFCHCSSAGSEGGMIQGNFPTMSGEGDNACTYSTMPTETISITMRPTETAVTSCRMESSYGLDPYCTCNDDAMHGEIVTTYLGKETIVCPDATATMTGINPGMPTEEPSCYPTHGAPHDNPDLDELIKLCGAGMPEFAAVCRTDASSDQGITVRCPGGGGSQRLPINNNHYRAWFEKADDAPEDCNYLFNQGGSDNDDEVGVRVDALCIPVFEAIRDKCTWNGGEAKNQCGTFKYQSCSWKSGGCKVGSPGG</sequence>
<keyword evidence="4" id="KW-1185">Reference proteome</keyword>
<reference evidence="3 4" key="1">
    <citation type="journal article" date="2014" name="Genome Announc.">
        <title>Draft genome sequence of the pathogenic fungus Scedosporium apiospermum.</title>
        <authorList>
            <person name="Vandeputte P."/>
            <person name="Ghamrawi S."/>
            <person name="Rechenmann M."/>
            <person name="Iltis A."/>
            <person name="Giraud S."/>
            <person name="Fleury M."/>
            <person name="Thornton C."/>
            <person name="Delhaes L."/>
            <person name="Meyer W."/>
            <person name="Papon N."/>
            <person name="Bouchara J.P."/>
        </authorList>
    </citation>
    <scope>NUCLEOTIDE SEQUENCE [LARGE SCALE GENOMIC DNA]</scope>
    <source>
        <strain evidence="3 4">IHEM 14462</strain>
    </source>
</reference>
<evidence type="ECO:0000256" key="2">
    <source>
        <dbReference type="SAM" id="SignalP"/>
    </source>
</evidence>
<organism evidence="3 4">
    <name type="scientific">Pseudallescheria apiosperma</name>
    <name type="common">Scedosporium apiospermum</name>
    <dbReference type="NCBI Taxonomy" id="563466"/>
    <lineage>
        <taxon>Eukaryota</taxon>
        <taxon>Fungi</taxon>
        <taxon>Dikarya</taxon>
        <taxon>Ascomycota</taxon>
        <taxon>Pezizomycotina</taxon>
        <taxon>Sordariomycetes</taxon>
        <taxon>Hypocreomycetidae</taxon>
        <taxon>Microascales</taxon>
        <taxon>Microascaceae</taxon>
        <taxon>Scedosporium</taxon>
    </lineage>
</organism>
<dbReference type="Proteomes" id="UP000028545">
    <property type="component" value="Unassembled WGS sequence"/>
</dbReference>
<dbReference type="EMBL" id="JOWA01000089">
    <property type="protein sequence ID" value="KEZ44066.1"/>
    <property type="molecule type" value="Genomic_DNA"/>
</dbReference>
<feature type="region of interest" description="Disordered" evidence="1">
    <location>
        <begin position="251"/>
        <end position="296"/>
    </location>
</feature>
<dbReference type="KEGG" id="sapo:SAPIO_CDS3810"/>
<accession>A0A084G9Q4</accession>
<feature type="compositionally biased region" description="Low complexity" evidence="1">
    <location>
        <begin position="263"/>
        <end position="281"/>
    </location>
</feature>
<dbReference type="OMA" id="EPSAFCH"/>
<dbReference type="RefSeq" id="XP_016643865.1">
    <property type="nucleotide sequence ID" value="XM_016786522.1"/>
</dbReference>
<dbReference type="VEuPathDB" id="FungiDB:SAPIO_CDS3810"/>
<dbReference type="OrthoDB" id="5228334at2759"/>
<protein>
    <submittedName>
        <fullName evidence="3">Uncharacterized protein</fullName>
    </submittedName>
</protein>
<evidence type="ECO:0000313" key="3">
    <source>
        <dbReference type="EMBL" id="KEZ44066.1"/>
    </source>
</evidence>
<dbReference type="HOGENOM" id="CLU_438838_0_0_1"/>
<dbReference type="AlphaFoldDB" id="A0A084G9Q4"/>
<keyword evidence="2" id="KW-0732">Signal</keyword>
<gene>
    <name evidence="3" type="ORF">SAPIO_CDS3810</name>
</gene>
<evidence type="ECO:0000313" key="4">
    <source>
        <dbReference type="Proteomes" id="UP000028545"/>
    </source>
</evidence>